<feature type="chain" id="PRO_5045367269" evidence="2">
    <location>
        <begin position="24"/>
        <end position="93"/>
    </location>
</feature>
<evidence type="ECO:0000313" key="4">
    <source>
        <dbReference type="Proteomes" id="UP001062027"/>
    </source>
</evidence>
<comment type="caution">
    <text evidence="3">The sequence shown here is derived from an EMBL/GenBank/DDBJ whole genome shotgun (WGS) entry which is preliminary data.</text>
</comment>
<dbReference type="RefSeq" id="WP_262660946.1">
    <property type="nucleotide sequence ID" value="NZ_JAMHKS010000063.1"/>
</dbReference>
<dbReference type="EMBL" id="JAMHKS010000063">
    <property type="protein sequence ID" value="MCU6676686.1"/>
    <property type="molecule type" value="Genomic_DNA"/>
</dbReference>
<feature type="signal peptide" evidence="2">
    <location>
        <begin position="1"/>
        <end position="23"/>
    </location>
</feature>
<organism evidence="3 4">
    <name type="scientific">Leclercia tamurae</name>
    <dbReference type="NCBI Taxonomy" id="2926467"/>
    <lineage>
        <taxon>Bacteria</taxon>
        <taxon>Pseudomonadati</taxon>
        <taxon>Pseudomonadota</taxon>
        <taxon>Gammaproteobacteria</taxon>
        <taxon>Enterobacterales</taxon>
        <taxon>Enterobacteriaceae</taxon>
        <taxon>Leclercia</taxon>
    </lineage>
</organism>
<name>A0ABT2R7B4_9ENTR</name>
<gene>
    <name evidence="3" type="ORF">M8318_03265</name>
</gene>
<accession>A0ABT2R7B4</accession>
<evidence type="ECO:0000313" key="3">
    <source>
        <dbReference type="EMBL" id="MCU6676686.1"/>
    </source>
</evidence>
<keyword evidence="2" id="KW-0732">Signal</keyword>
<feature type="region of interest" description="Disordered" evidence="1">
    <location>
        <begin position="74"/>
        <end position="93"/>
    </location>
</feature>
<evidence type="ECO:0000256" key="2">
    <source>
        <dbReference type="SAM" id="SignalP"/>
    </source>
</evidence>
<reference evidence="3" key="1">
    <citation type="submission" date="2022-05" db="EMBL/GenBank/DDBJ databases">
        <title>Description of a novel species of Leclercia; Leclercia tamurae and the Proposal for a Novel Genus Silvania gen. nov. Containing Two Novel Species Silvania hatchlandensis sp. nov. and Silvania confinis sp. nov. Isolated from the Rhizosphere of Oak.</title>
        <authorList>
            <person name="Maddock D.W."/>
            <person name="Brady C.L."/>
            <person name="Denman S."/>
            <person name="Arnold D."/>
        </authorList>
    </citation>
    <scope>NUCLEOTIDE SEQUENCE</scope>
    <source>
        <strain evidence="3">H6S3</strain>
    </source>
</reference>
<dbReference type="Proteomes" id="UP001062027">
    <property type="component" value="Unassembled WGS sequence"/>
</dbReference>
<sequence>MKTAHLRALLFSVLTCCTPFSGASEPAELTSHDKAWITSQEKAFSAFKNTLGEQTVTLPAAQNDLISRLQGEIPGHRRRTEQHVPEWPADNIL</sequence>
<proteinExistence type="predicted"/>
<evidence type="ECO:0000256" key="1">
    <source>
        <dbReference type="SAM" id="MobiDB-lite"/>
    </source>
</evidence>
<keyword evidence="4" id="KW-1185">Reference proteome</keyword>
<protein>
    <submittedName>
        <fullName evidence="3">Uncharacterized protein</fullName>
    </submittedName>
</protein>